<keyword evidence="1" id="KW-0812">Transmembrane</keyword>
<keyword evidence="1" id="KW-0472">Membrane</keyword>
<dbReference type="RefSeq" id="WP_112167562.1">
    <property type="nucleotide sequence ID" value="NZ_JYDE01000019.1"/>
</dbReference>
<dbReference type="PANTHER" id="PTHR40278:SF1">
    <property type="entry name" value="DNA UTILIZATION PROTEIN HOFN"/>
    <property type="match status" value="1"/>
</dbReference>
<accession>A0ABX9P046</accession>
<keyword evidence="3" id="KW-1185">Reference proteome</keyword>
<proteinExistence type="predicted"/>
<protein>
    <submittedName>
        <fullName evidence="2">Fimbrial assembly protein</fullName>
    </submittedName>
</protein>
<feature type="transmembrane region" description="Helical" evidence="1">
    <location>
        <begin position="20"/>
        <end position="44"/>
    </location>
</feature>
<sequence length="184" mass="20940">MLQVNLLPWRKVHRQQRVRFWLTVSVCFPALLLVSLLGSAVFLAQQRTLLQQHLAALKHASQALSLQQRSVETASAQVKILLAQRLVSQQRAQRSRDSLQMLILLAEKIPEEVRLNDLVELQNQLTLTGEGRFYHDILAFRDTLATGDLLRDVTLSDVRQQSGVMLSFVLKMQLRQPPEQGTLP</sequence>
<dbReference type="EMBL" id="RAHG01000004">
    <property type="protein sequence ID" value="RJT13312.1"/>
    <property type="molecule type" value="Genomic_DNA"/>
</dbReference>
<evidence type="ECO:0000313" key="2">
    <source>
        <dbReference type="EMBL" id="RJT13312.1"/>
    </source>
</evidence>
<organism evidence="2 3">
    <name type="scientific">Rahnella inusitata</name>
    <dbReference type="NCBI Taxonomy" id="58169"/>
    <lineage>
        <taxon>Bacteria</taxon>
        <taxon>Pseudomonadati</taxon>
        <taxon>Pseudomonadota</taxon>
        <taxon>Gammaproteobacteria</taxon>
        <taxon>Enterobacterales</taxon>
        <taxon>Yersiniaceae</taxon>
        <taxon>Rahnella</taxon>
    </lineage>
</organism>
<evidence type="ECO:0000313" key="3">
    <source>
        <dbReference type="Proteomes" id="UP000284119"/>
    </source>
</evidence>
<gene>
    <name evidence="2" type="ORF">D5396_10785</name>
</gene>
<dbReference type="Proteomes" id="UP000284119">
    <property type="component" value="Unassembled WGS sequence"/>
</dbReference>
<comment type="caution">
    <text evidence="2">The sequence shown here is derived from an EMBL/GenBank/DDBJ whole genome shotgun (WGS) entry which is preliminary data.</text>
</comment>
<evidence type="ECO:0000256" key="1">
    <source>
        <dbReference type="SAM" id="Phobius"/>
    </source>
</evidence>
<name>A0ABX9P046_9GAMM</name>
<dbReference type="Pfam" id="PF05137">
    <property type="entry name" value="PilN"/>
    <property type="match status" value="1"/>
</dbReference>
<dbReference type="InterPro" id="IPR007813">
    <property type="entry name" value="PilN"/>
</dbReference>
<keyword evidence="1" id="KW-1133">Transmembrane helix</keyword>
<dbReference type="InterPro" id="IPR052534">
    <property type="entry name" value="Extracell_DNA_Util/SecSys_Comp"/>
</dbReference>
<dbReference type="PANTHER" id="PTHR40278">
    <property type="entry name" value="DNA UTILIZATION PROTEIN HOFN"/>
    <property type="match status" value="1"/>
</dbReference>
<reference evidence="2 3" key="1">
    <citation type="submission" date="2018-09" db="EMBL/GenBank/DDBJ databases">
        <authorList>
            <person name="Le Fleche-Mateos A."/>
        </authorList>
    </citation>
    <scope>NUCLEOTIDE SEQUENCE [LARGE SCALE GENOMIC DNA]</scope>
    <source>
        <strain evidence="2 3">DSM 30078</strain>
    </source>
</reference>